<dbReference type="InterPro" id="IPR007138">
    <property type="entry name" value="ABM_dom"/>
</dbReference>
<dbReference type="SUPFAM" id="SSF54909">
    <property type="entry name" value="Dimeric alpha+beta barrel"/>
    <property type="match status" value="1"/>
</dbReference>
<dbReference type="EMBL" id="BNJK01000001">
    <property type="protein sequence ID" value="GHO96237.1"/>
    <property type="molecule type" value="Genomic_DNA"/>
</dbReference>
<keyword evidence="3" id="KW-1185">Reference proteome</keyword>
<dbReference type="Pfam" id="PF03992">
    <property type="entry name" value="ABM"/>
    <property type="match status" value="1"/>
</dbReference>
<dbReference type="Gene3D" id="3.30.70.100">
    <property type="match status" value="1"/>
</dbReference>
<dbReference type="GO" id="GO:0003824">
    <property type="term" value="F:catalytic activity"/>
    <property type="evidence" value="ECO:0007669"/>
    <property type="project" value="TreeGrafter"/>
</dbReference>
<evidence type="ECO:0000259" key="1">
    <source>
        <dbReference type="PROSITE" id="PS51725"/>
    </source>
</evidence>
<dbReference type="RefSeq" id="WP_220206877.1">
    <property type="nucleotide sequence ID" value="NZ_BNJK01000001.1"/>
</dbReference>
<dbReference type="InterPro" id="IPR050744">
    <property type="entry name" value="AI-2_Isomerase_LsrG"/>
</dbReference>
<feature type="domain" description="ABM" evidence="1">
    <location>
        <begin position="3"/>
        <end position="92"/>
    </location>
</feature>
<accession>A0A8J3ISY8</accession>
<reference evidence="2" key="1">
    <citation type="submission" date="2020-10" db="EMBL/GenBank/DDBJ databases">
        <title>Taxonomic study of unclassified bacteria belonging to the class Ktedonobacteria.</title>
        <authorList>
            <person name="Yabe S."/>
            <person name="Wang C.M."/>
            <person name="Zheng Y."/>
            <person name="Sakai Y."/>
            <person name="Cavaletti L."/>
            <person name="Monciardini P."/>
            <person name="Donadio S."/>
        </authorList>
    </citation>
    <scope>NUCLEOTIDE SEQUENCE</scope>
    <source>
        <strain evidence="2">ID150040</strain>
    </source>
</reference>
<name>A0A8J3ISY8_9CHLR</name>
<dbReference type="PANTHER" id="PTHR33336">
    <property type="entry name" value="QUINOL MONOOXYGENASE YGIN-RELATED"/>
    <property type="match status" value="1"/>
</dbReference>
<proteinExistence type="predicted"/>
<dbReference type="PANTHER" id="PTHR33336:SF15">
    <property type="entry name" value="ABM DOMAIN-CONTAINING PROTEIN"/>
    <property type="match status" value="1"/>
</dbReference>
<dbReference type="AlphaFoldDB" id="A0A8J3ISY8"/>
<comment type="caution">
    <text evidence="2">The sequence shown here is derived from an EMBL/GenBank/DDBJ whole genome shotgun (WGS) entry which is preliminary data.</text>
</comment>
<evidence type="ECO:0000313" key="2">
    <source>
        <dbReference type="EMBL" id="GHO96237.1"/>
    </source>
</evidence>
<dbReference type="InterPro" id="IPR011008">
    <property type="entry name" value="Dimeric_a/b-barrel"/>
</dbReference>
<sequence>MAFVVAALWRAKPGKEDLIAQVIEKMTPLSRQEPGTLYYQAQRSTTDPQLFFLYEQYVDESGYEAHMATPYFEQYVRGEAIPNLESRERSFYETL</sequence>
<dbReference type="PROSITE" id="PS51725">
    <property type="entry name" value="ABM"/>
    <property type="match status" value="1"/>
</dbReference>
<dbReference type="Proteomes" id="UP000597444">
    <property type="component" value="Unassembled WGS sequence"/>
</dbReference>
<gene>
    <name evidence="2" type="ORF">KSF_062850</name>
</gene>
<evidence type="ECO:0000313" key="3">
    <source>
        <dbReference type="Proteomes" id="UP000597444"/>
    </source>
</evidence>
<protein>
    <recommendedName>
        <fullName evidence="1">ABM domain-containing protein</fullName>
    </recommendedName>
</protein>
<organism evidence="2 3">
    <name type="scientific">Reticulibacter mediterranei</name>
    <dbReference type="NCBI Taxonomy" id="2778369"/>
    <lineage>
        <taxon>Bacteria</taxon>
        <taxon>Bacillati</taxon>
        <taxon>Chloroflexota</taxon>
        <taxon>Ktedonobacteria</taxon>
        <taxon>Ktedonobacterales</taxon>
        <taxon>Reticulibacteraceae</taxon>
        <taxon>Reticulibacter</taxon>
    </lineage>
</organism>